<evidence type="ECO:0000256" key="1">
    <source>
        <dbReference type="SAM" id="MobiDB-lite"/>
    </source>
</evidence>
<reference evidence="2 3" key="1">
    <citation type="submission" date="2016-09" db="EMBL/GenBank/DDBJ databases">
        <title>Extensive genetic diversity and differential bi-allelic expression allows diatom success in the polar Southern Ocean.</title>
        <authorList>
            <consortium name="DOE Joint Genome Institute"/>
            <person name="Mock T."/>
            <person name="Otillar R.P."/>
            <person name="Strauss J."/>
            <person name="Dupont C."/>
            <person name="Frickenhaus S."/>
            <person name="Maumus F."/>
            <person name="Mcmullan M."/>
            <person name="Sanges R."/>
            <person name="Schmutz J."/>
            <person name="Toseland A."/>
            <person name="Valas R."/>
            <person name="Veluchamy A."/>
            <person name="Ward B.J."/>
            <person name="Allen A."/>
            <person name="Barry K."/>
            <person name="Falciatore A."/>
            <person name="Ferrante M."/>
            <person name="Fortunato A.E."/>
            <person name="Gloeckner G."/>
            <person name="Gruber A."/>
            <person name="Hipkin R."/>
            <person name="Janech M."/>
            <person name="Kroth P."/>
            <person name="Leese F."/>
            <person name="Lindquist E."/>
            <person name="Lyon B.R."/>
            <person name="Martin J."/>
            <person name="Mayer C."/>
            <person name="Parker M."/>
            <person name="Quesneville H."/>
            <person name="Raymond J."/>
            <person name="Uhlig C."/>
            <person name="Valentin K.U."/>
            <person name="Worden A.Z."/>
            <person name="Armbrust E.V."/>
            <person name="Bowler C."/>
            <person name="Green B."/>
            <person name="Moulton V."/>
            <person name="Van Oosterhout C."/>
            <person name="Grigoriev I."/>
        </authorList>
    </citation>
    <scope>NUCLEOTIDE SEQUENCE [LARGE SCALE GENOMIC DNA]</scope>
    <source>
        <strain evidence="2 3">CCMP1102</strain>
    </source>
</reference>
<gene>
    <name evidence="2" type="ORF">FRACYDRAFT_258945</name>
</gene>
<dbReference type="InParanoid" id="A0A1E7FWH9"/>
<dbReference type="EMBL" id="KV784353">
    <property type="protein sequence ID" value="OEU22153.1"/>
    <property type="molecule type" value="Genomic_DNA"/>
</dbReference>
<feature type="region of interest" description="Disordered" evidence="1">
    <location>
        <begin position="358"/>
        <end position="397"/>
    </location>
</feature>
<feature type="compositionally biased region" description="Low complexity" evidence="1">
    <location>
        <begin position="358"/>
        <end position="370"/>
    </location>
</feature>
<dbReference type="OrthoDB" id="10689114at2759"/>
<accession>A0A1E7FWH9</accession>
<feature type="region of interest" description="Disordered" evidence="1">
    <location>
        <begin position="621"/>
        <end position="663"/>
    </location>
</feature>
<feature type="region of interest" description="Disordered" evidence="1">
    <location>
        <begin position="441"/>
        <end position="513"/>
    </location>
</feature>
<organism evidence="2 3">
    <name type="scientific">Fragilariopsis cylindrus CCMP1102</name>
    <dbReference type="NCBI Taxonomy" id="635003"/>
    <lineage>
        <taxon>Eukaryota</taxon>
        <taxon>Sar</taxon>
        <taxon>Stramenopiles</taxon>
        <taxon>Ochrophyta</taxon>
        <taxon>Bacillariophyta</taxon>
        <taxon>Bacillariophyceae</taxon>
        <taxon>Bacillariophycidae</taxon>
        <taxon>Bacillariales</taxon>
        <taxon>Bacillariaceae</taxon>
        <taxon>Fragilariopsis</taxon>
    </lineage>
</organism>
<evidence type="ECO:0000313" key="2">
    <source>
        <dbReference type="EMBL" id="OEU22153.1"/>
    </source>
</evidence>
<sequence>MIEELDNEAVTKSDVVDQLKNLNTIWSSNSVAATTSDSIYKSPDINANDIKQNQRKTRSPLEKAISKLSSVTSNNNYVKESIVPFLFSVLGRNNDKATSHSTTDDNNESELKQIQWHIVLILELWAAAQTSDNDGRELQFLEACVTSIQNLDQSRNDHGSVRERRRSKKRQRNENGDHVEKKKKTKNSRRNQTSKDTALPTSKKDKETILLDHLVRLMSRAPFLLPVSLSLRDFLIDCCLNRKNHWERLPHVFSHIFLVFEITNPYVPKSQDDVNSLFSSSFPFTDPASVNKKPTDEIPILTTAAQRKKSREKQLTLSKNKNKKRLVALTTKTKRRGSHFNGNLQGISKLLLDKKKTPLSSTTTNKNTSNRVDNTKNGSTTIQTGSNHHIDRTKNTADVATRNKKIKVNDQKSITVQHPTDKLKPTFRNTVNETKKKAYISTDRGANESKPESGRVKHVQGTQMSVQQHHAPKPKNSATLKDRTGASIVNKRISDSSRSSINNNNNNNNDALAMTPKRSVRSDSDVANETVVGETPTAGAAPQLLVAGETPTYGVANGSIGSTPRSCVSLISAPALPSPPATSTSGNTGNAPPQPVKLFGTVKLLKRKEPIHKPILINSNSRKSINNNIGPLGKIDEKNKGNQGNRPSSVHMARAYLQRRKTD</sequence>
<feature type="compositionally biased region" description="Low complexity" evidence="1">
    <location>
        <begin position="496"/>
        <end position="510"/>
    </location>
</feature>
<dbReference type="AlphaFoldDB" id="A0A1E7FWH9"/>
<dbReference type="KEGG" id="fcy:FRACYDRAFT_258945"/>
<feature type="compositionally biased region" description="Polar residues" evidence="1">
    <location>
        <begin position="371"/>
        <end position="387"/>
    </location>
</feature>
<proteinExistence type="predicted"/>
<feature type="compositionally biased region" description="Polar residues" evidence="1">
    <location>
        <begin position="190"/>
        <end position="200"/>
    </location>
</feature>
<dbReference type="Proteomes" id="UP000095751">
    <property type="component" value="Unassembled WGS sequence"/>
</dbReference>
<evidence type="ECO:0000313" key="3">
    <source>
        <dbReference type="Proteomes" id="UP000095751"/>
    </source>
</evidence>
<protein>
    <submittedName>
        <fullName evidence="2">Uncharacterized protein</fullName>
    </submittedName>
</protein>
<feature type="compositionally biased region" description="Basic and acidic residues" evidence="1">
    <location>
        <begin position="445"/>
        <end position="455"/>
    </location>
</feature>
<feature type="region of interest" description="Disordered" evidence="1">
    <location>
        <begin position="152"/>
        <end position="201"/>
    </location>
</feature>
<name>A0A1E7FWH9_9STRA</name>
<keyword evidence="3" id="KW-1185">Reference proteome</keyword>